<keyword evidence="2" id="KW-1185">Reference proteome</keyword>
<gene>
    <name evidence="1" type="ORF">VNO77_19903</name>
</gene>
<dbReference type="Proteomes" id="UP001367508">
    <property type="component" value="Unassembled WGS sequence"/>
</dbReference>
<proteinExistence type="predicted"/>
<evidence type="ECO:0000313" key="2">
    <source>
        <dbReference type="Proteomes" id="UP001367508"/>
    </source>
</evidence>
<dbReference type="EMBL" id="JAYMYQ010000004">
    <property type="protein sequence ID" value="KAK7339247.1"/>
    <property type="molecule type" value="Genomic_DNA"/>
</dbReference>
<evidence type="ECO:0000313" key="1">
    <source>
        <dbReference type="EMBL" id="KAK7339247.1"/>
    </source>
</evidence>
<reference evidence="1 2" key="1">
    <citation type="submission" date="2024-01" db="EMBL/GenBank/DDBJ databases">
        <title>The genomes of 5 underutilized Papilionoideae crops provide insights into root nodulation and disease resistanc.</title>
        <authorList>
            <person name="Jiang F."/>
        </authorList>
    </citation>
    <scope>NUCLEOTIDE SEQUENCE [LARGE SCALE GENOMIC DNA]</scope>
    <source>
        <strain evidence="1">LVBAO_FW01</strain>
        <tissue evidence="1">Leaves</tissue>
    </source>
</reference>
<accession>A0AAN9LSF2</accession>
<protein>
    <submittedName>
        <fullName evidence="1">Uncharacterized protein</fullName>
    </submittedName>
</protein>
<organism evidence="1 2">
    <name type="scientific">Canavalia gladiata</name>
    <name type="common">Sword bean</name>
    <name type="synonym">Dolichos gladiatus</name>
    <dbReference type="NCBI Taxonomy" id="3824"/>
    <lineage>
        <taxon>Eukaryota</taxon>
        <taxon>Viridiplantae</taxon>
        <taxon>Streptophyta</taxon>
        <taxon>Embryophyta</taxon>
        <taxon>Tracheophyta</taxon>
        <taxon>Spermatophyta</taxon>
        <taxon>Magnoliopsida</taxon>
        <taxon>eudicotyledons</taxon>
        <taxon>Gunneridae</taxon>
        <taxon>Pentapetalae</taxon>
        <taxon>rosids</taxon>
        <taxon>fabids</taxon>
        <taxon>Fabales</taxon>
        <taxon>Fabaceae</taxon>
        <taxon>Papilionoideae</taxon>
        <taxon>50 kb inversion clade</taxon>
        <taxon>NPAAA clade</taxon>
        <taxon>indigoferoid/millettioid clade</taxon>
        <taxon>Phaseoleae</taxon>
        <taxon>Canavalia</taxon>
    </lineage>
</organism>
<dbReference type="AlphaFoldDB" id="A0AAN9LSF2"/>
<name>A0AAN9LSF2_CANGL</name>
<comment type="caution">
    <text evidence="1">The sequence shown here is derived from an EMBL/GenBank/DDBJ whole genome shotgun (WGS) entry which is preliminary data.</text>
</comment>
<sequence length="192" mass="21494">MRRLCSCKKVVRLLARIGFLFNHDCRVGLSNVHPLFVKCLNVESRRIGQGVSLVSRQCIEVKHVDSIGHESTAIVPFPINVDGETNSLSPYRPISNEARLPSKDIILLCKRRSGMIFGCKNFQVGEGKPFLRSIVTCILRGTPIENQKLACMDQTRMTLNKSTLIQPTTSPGRGWLTPAYVPVYLLRLNTTN</sequence>